<comment type="caution">
    <text evidence="1">The sequence shown here is derived from an EMBL/GenBank/DDBJ whole genome shotgun (WGS) entry which is preliminary data.</text>
</comment>
<evidence type="ECO:0000313" key="2">
    <source>
        <dbReference type="Proteomes" id="UP001473302"/>
    </source>
</evidence>
<accession>A0ABP9Z695</accession>
<name>A0ABP9Z695_9FUNG</name>
<dbReference type="Proteomes" id="UP001473302">
    <property type="component" value="Unassembled WGS sequence"/>
</dbReference>
<reference evidence="1 2" key="1">
    <citation type="submission" date="2024-04" db="EMBL/GenBank/DDBJ databases">
        <title>genome sequences of Mucor flavus KT1a and Helicostylum pulchrum KT1b strains isolated from the surface of a dry-aged beef.</title>
        <authorList>
            <person name="Toyotome T."/>
            <person name="Hosono M."/>
            <person name="Torimaru M."/>
            <person name="Fukuda K."/>
            <person name="Mikami N."/>
        </authorList>
    </citation>
    <scope>NUCLEOTIDE SEQUENCE [LARGE SCALE GENOMIC DNA]</scope>
    <source>
        <strain evidence="1 2">KT1a</strain>
    </source>
</reference>
<protein>
    <submittedName>
        <fullName evidence="1">Uncharacterized protein</fullName>
    </submittedName>
</protein>
<organism evidence="1 2">
    <name type="scientific">Mucor flavus</name>
    <dbReference type="NCBI Taxonomy" id="439312"/>
    <lineage>
        <taxon>Eukaryota</taxon>
        <taxon>Fungi</taxon>
        <taxon>Fungi incertae sedis</taxon>
        <taxon>Mucoromycota</taxon>
        <taxon>Mucoromycotina</taxon>
        <taxon>Mucoromycetes</taxon>
        <taxon>Mucorales</taxon>
        <taxon>Mucorineae</taxon>
        <taxon>Mucoraceae</taxon>
        <taxon>Mucor</taxon>
    </lineage>
</organism>
<keyword evidence="2" id="KW-1185">Reference proteome</keyword>
<proteinExistence type="predicted"/>
<sequence length="252" mass="29360">MCKLSSGKVVERVVLQMLNELEYEHPVCFVVLDLNDSNWEKYFSKEELDEINNTVQDFQIQKSPEEFDEFIANVPKTTDIKIIFNYLNRCVIDPFENKGLYWFKKSLQDAAYHFITGYYPITDESERDIVRRVWSFIGESFDSSELKMERQANADVPDIYELGIAEAGKEELDSTKELNDTSLLLRRRNSFIFLLNMESQLEVVLTGEANPTDPILPPYEPIEKNIVAKEAKETNTLDDKYAKISSLQHLYR</sequence>
<evidence type="ECO:0000313" key="1">
    <source>
        <dbReference type="EMBL" id="GAA5814614.1"/>
    </source>
</evidence>
<dbReference type="EMBL" id="BAABUK010000022">
    <property type="protein sequence ID" value="GAA5814614.1"/>
    <property type="molecule type" value="Genomic_DNA"/>
</dbReference>
<gene>
    <name evidence="1" type="ORF">MFLAVUS_008113</name>
</gene>